<dbReference type="EMBL" id="CAJVPL010001493">
    <property type="protein sequence ID" value="CAG8573797.1"/>
    <property type="molecule type" value="Genomic_DNA"/>
</dbReference>
<name>A0A9N9FZD2_9GLOM</name>
<comment type="caution">
    <text evidence="1">The sequence shown here is derived from an EMBL/GenBank/DDBJ whole genome shotgun (WGS) entry which is preliminary data.</text>
</comment>
<reference evidence="1" key="1">
    <citation type="submission" date="2021-06" db="EMBL/GenBank/DDBJ databases">
        <authorList>
            <person name="Kallberg Y."/>
            <person name="Tangrot J."/>
            <person name="Rosling A."/>
        </authorList>
    </citation>
    <scope>NUCLEOTIDE SEQUENCE</scope>
    <source>
        <strain evidence="1">MT106</strain>
    </source>
</reference>
<protein>
    <submittedName>
        <fullName evidence="1">2094_t:CDS:1</fullName>
    </submittedName>
</protein>
<dbReference type="OrthoDB" id="2424658at2759"/>
<sequence>VLNIYKDEGCPPETRCAVKLLQSDFLVNNDPVYVAENKKDLALFLTTEGVLLPGENAGTFKISLVHWLVLQRIIPHVFLTSPKVEVPYYPSTGTLDILKVLKQVVCVFDRDYEVSQ</sequence>
<organism evidence="1 2">
    <name type="scientific">Ambispora gerdemannii</name>
    <dbReference type="NCBI Taxonomy" id="144530"/>
    <lineage>
        <taxon>Eukaryota</taxon>
        <taxon>Fungi</taxon>
        <taxon>Fungi incertae sedis</taxon>
        <taxon>Mucoromycota</taxon>
        <taxon>Glomeromycotina</taxon>
        <taxon>Glomeromycetes</taxon>
        <taxon>Archaeosporales</taxon>
        <taxon>Ambisporaceae</taxon>
        <taxon>Ambispora</taxon>
    </lineage>
</organism>
<dbReference type="Proteomes" id="UP000789831">
    <property type="component" value="Unassembled WGS sequence"/>
</dbReference>
<accession>A0A9N9FZD2</accession>
<keyword evidence="2" id="KW-1185">Reference proteome</keyword>
<dbReference type="AlphaFoldDB" id="A0A9N9FZD2"/>
<evidence type="ECO:0000313" key="2">
    <source>
        <dbReference type="Proteomes" id="UP000789831"/>
    </source>
</evidence>
<proteinExistence type="predicted"/>
<evidence type="ECO:0000313" key="1">
    <source>
        <dbReference type="EMBL" id="CAG8573797.1"/>
    </source>
</evidence>
<feature type="non-terminal residue" evidence="1">
    <location>
        <position position="1"/>
    </location>
</feature>
<gene>
    <name evidence="1" type="ORF">AGERDE_LOCUS7773</name>
</gene>